<evidence type="ECO:0000313" key="3">
    <source>
        <dbReference type="Proteomes" id="UP000271098"/>
    </source>
</evidence>
<protein>
    <submittedName>
        <fullName evidence="4">Hornerin</fullName>
    </submittedName>
</protein>
<proteinExistence type="predicted"/>
<evidence type="ECO:0000313" key="2">
    <source>
        <dbReference type="EMBL" id="VDN43882.1"/>
    </source>
</evidence>
<feature type="compositionally biased region" description="Low complexity" evidence="1">
    <location>
        <begin position="74"/>
        <end position="89"/>
    </location>
</feature>
<dbReference type="OrthoDB" id="5805706at2759"/>
<name>A0A183EW53_9BILA</name>
<evidence type="ECO:0000313" key="4">
    <source>
        <dbReference type="WBParaSite" id="GPUH_0002522401-mRNA-1"/>
    </source>
</evidence>
<keyword evidence="3" id="KW-1185">Reference proteome</keyword>
<dbReference type="Proteomes" id="UP000271098">
    <property type="component" value="Unassembled WGS sequence"/>
</dbReference>
<feature type="region of interest" description="Disordered" evidence="1">
    <location>
        <begin position="58"/>
        <end position="92"/>
    </location>
</feature>
<reference evidence="4" key="1">
    <citation type="submission" date="2016-06" db="UniProtKB">
        <authorList>
            <consortium name="WormBaseParasite"/>
        </authorList>
    </citation>
    <scope>IDENTIFICATION</scope>
</reference>
<accession>A0A183EW53</accession>
<reference evidence="2 3" key="2">
    <citation type="submission" date="2018-11" db="EMBL/GenBank/DDBJ databases">
        <authorList>
            <consortium name="Pathogen Informatics"/>
        </authorList>
    </citation>
    <scope>NUCLEOTIDE SEQUENCE [LARGE SCALE GENOMIC DNA]</scope>
</reference>
<gene>
    <name evidence="2" type="ORF">GPUH_LOCUS25194</name>
</gene>
<dbReference type="WBParaSite" id="GPUH_0002522401-mRNA-1">
    <property type="protein sequence ID" value="GPUH_0002522401-mRNA-1"/>
    <property type="gene ID" value="GPUH_0002522401"/>
</dbReference>
<sequence length="286" mass="32263">MTIDLIYESYRISRSASLYHAAGHENERQGGDLSWADQHDSHDSGYLLDKHAHHQKDEAGFGHASKHGSEQHALKSAAGAGKHAAAAAEKATHKHADKASALGKDVKAKTFGFFDYLYKQPEYHVEQFYSDEKHGRKFGADQMRHALNDHESGKTPVSVIDNAHEVSGWGKHGKGYYNDAHGSDAHEHGSTHRNGWGNNFHNSHGLSGDKHFSKGLEALCLISGVRRGHEAHKGKHQHEYMPGHYDYYGLHDDWTFAPHRHYPHEHTLKAYPTEHDSWGRWGHEWN</sequence>
<dbReference type="AlphaFoldDB" id="A0A183EW53"/>
<dbReference type="EMBL" id="UYRT01104106">
    <property type="protein sequence ID" value="VDN43882.1"/>
    <property type="molecule type" value="Genomic_DNA"/>
</dbReference>
<organism evidence="4">
    <name type="scientific">Gongylonema pulchrum</name>
    <dbReference type="NCBI Taxonomy" id="637853"/>
    <lineage>
        <taxon>Eukaryota</taxon>
        <taxon>Metazoa</taxon>
        <taxon>Ecdysozoa</taxon>
        <taxon>Nematoda</taxon>
        <taxon>Chromadorea</taxon>
        <taxon>Rhabditida</taxon>
        <taxon>Spirurina</taxon>
        <taxon>Spiruromorpha</taxon>
        <taxon>Spiruroidea</taxon>
        <taxon>Gongylonematidae</taxon>
        <taxon>Gongylonema</taxon>
    </lineage>
</organism>
<evidence type="ECO:0000256" key="1">
    <source>
        <dbReference type="SAM" id="MobiDB-lite"/>
    </source>
</evidence>